<dbReference type="AlphaFoldDB" id="X6MSJ5"/>
<reference evidence="1 2" key="1">
    <citation type="journal article" date="2013" name="Curr. Biol.">
        <title>The Genome of the Foraminiferan Reticulomyxa filosa.</title>
        <authorList>
            <person name="Glockner G."/>
            <person name="Hulsmann N."/>
            <person name="Schleicher M."/>
            <person name="Noegel A.A."/>
            <person name="Eichinger L."/>
            <person name="Gallinger C."/>
            <person name="Pawlowski J."/>
            <person name="Sierra R."/>
            <person name="Euteneuer U."/>
            <person name="Pillet L."/>
            <person name="Moustafa A."/>
            <person name="Platzer M."/>
            <person name="Groth M."/>
            <person name="Szafranski K."/>
            <person name="Schliwa M."/>
        </authorList>
    </citation>
    <scope>NUCLEOTIDE SEQUENCE [LARGE SCALE GENOMIC DNA]</scope>
</reference>
<accession>X6MSJ5</accession>
<name>X6MSJ5_RETFI</name>
<keyword evidence="2" id="KW-1185">Reference proteome</keyword>
<dbReference type="Proteomes" id="UP000023152">
    <property type="component" value="Unassembled WGS sequence"/>
</dbReference>
<proteinExistence type="predicted"/>
<evidence type="ECO:0000313" key="1">
    <source>
        <dbReference type="EMBL" id="ETO16814.1"/>
    </source>
</evidence>
<protein>
    <submittedName>
        <fullName evidence="1">Uncharacterized protein</fullName>
    </submittedName>
</protein>
<gene>
    <name evidence="1" type="ORF">RFI_20524</name>
</gene>
<sequence>MYLNVSNPKRFNLPLDEKIQAVNKLIKEVEKLNYKIMDKESIKEKINQDIKSVSEKRLFRSDKLHIDSIGSGMTYEEQKQTVDSIVKDVKKKWSVALGVEAAINDINPLDKRHFVGTFQQFEDAIPNKVLLKNKDLVTSVVEQLKDEGLLLDGRIRVDMPIQYFNQKVEEYATKFATEKVGQHANRIESQRMTGQGQNISH</sequence>
<organism evidence="1 2">
    <name type="scientific">Reticulomyxa filosa</name>
    <dbReference type="NCBI Taxonomy" id="46433"/>
    <lineage>
        <taxon>Eukaryota</taxon>
        <taxon>Sar</taxon>
        <taxon>Rhizaria</taxon>
        <taxon>Retaria</taxon>
        <taxon>Foraminifera</taxon>
        <taxon>Monothalamids</taxon>
        <taxon>Reticulomyxidae</taxon>
        <taxon>Reticulomyxa</taxon>
    </lineage>
</organism>
<comment type="caution">
    <text evidence="1">The sequence shown here is derived from an EMBL/GenBank/DDBJ whole genome shotgun (WGS) entry which is preliminary data.</text>
</comment>
<dbReference type="EMBL" id="ASPP01017799">
    <property type="protein sequence ID" value="ETO16814.1"/>
    <property type="molecule type" value="Genomic_DNA"/>
</dbReference>
<evidence type="ECO:0000313" key="2">
    <source>
        <dbReference type="Proteomes" id="UP000023152"/>
    </source>
</evidence>